<dbReference type="GO" id="GO:0005886">
    <property type="term" value="C:plasma membrane"/>
    <property type="evidence" value="ECO:0007669"/>
    <property type="project" value="TreeGrafter"/>
</dbReference>
<dbReference type="Proteomes" id="UP001050975">
    <property type="component" value="Unassembled WGS sequence"/>
</dbReference>
<dbReference type="AlphaFoldDB" id="A0AAV3XA58"/>
<protein>
    <recommendedName>
        <fullName evidence="2">DUF218 domain-containing protein</fullName>
    </recommendedName>
</protein>
<keyword evidence="1" id="KW-0472">Membrane</keyword>
<keyword evidence="1" id="KW-1133">Transmembrane helix</keyword>
<accession>A0AAV3XA58</accession>
<reference evidence="3" key="1">
    <citation type="submission" date="2019-10" db="EMBL/GenBank/DDBJ databases">
        <title>Draft genome sequece of Microseira wollei NIES-4236.</title>
        <authorList>
            <person name="Yamaguchi H."/>
            <person name="Suzuki S."/>
            <person name="Kawachi M."/>
        </authorList>
    </citation>
    <scope>NUCLEOTIDE SEQUENCE</scope>
    <source>
        <strain evidence="3">NIES-4236</strain>
    </source>
</reference>
<dbReference type="RefSeq" id="WP_226578461.1">
    <property type="nucleotide sequence ID" value="NZ_BLAY01000025.1"/>
</dbReference>
<evidence type="ECO:0000313" key="3">
    <source>
        <dbReference type="EMBL" id="GET37274.1"/>
    </source>
</evidence>
<feature type="transmembrane region" description="Helical" evidence="1">
    <location>
        <begin position="35"/>
        <end position="54"/>
    </location>
</feature>
<dbReference type="GO" id="GO:0043164">
    <property type="term" value="P:Gram-negative-bacterium-type cell wall biogenesis"/>
    <property type="evidence" value="ECO:0007669"/>
    <property type="project" value="TreeGrafter"/>
</dbReference>
<feature type="transmembrane region" description="Helical" evidence="1">
    <location>
        <begin position="101"/>
        <end position="122"/>
    </location>
</feature>
<dbReference type="InterPro" id="IPR003848">
    <property type="entry name" value="DUF218"/>
</dbReference>
<dbReference type="PANTHER" id="PTHR30336">
    <property type="entry name" value="INNER MEMBRANE PROTEIN, PROBABLE PERMEASE"/>
    <property type="match status" value="1"/>
</dbReference>
<keyword evidence="4" id="KW-1185">Reference proteome</keyword>
<proteinExistence type="predicted"/>
<keyword evidence="1" id="KW-0812">Transmembrane</keyword>
<dbReference type="GO" id="GO:0000270">
    <property type="term" value="P:peptidoglycan metabolic process"/>
    <property type="evidence" value="ECO:0007669"/>
    <property type="project" value="TreeGrafter"/>
</dbReference>
<feature type="transmembrane region" description="Helical" evidence="1">
    <location>
        <begin position="6"/>
        <end position="23"/>
    </location>
</feature>
<sequence>MFLNIIQLILLGLLVYIVWNVLVDRKAGDKVKPRAYLAWVGAFIILIFILVAFVSPFTSSVVDFGALFTFPLKPLGLSLFLLFLALGGVQKGGITKEATNYLWSAFLILVFFSQPLVASWLAQQGELEALNAAQLAARRNEPVGAIVLLGQSATQLNLLEPRQLQLTDTSARILQTAEEYLRQRALGSDPIVVVSAGARPGFNTATPTEVNLVEARDIGRLLVRLGVPRERILLEPSGSDFRTSALAVKSLVARGELPDRVILVTPALGMQRARQTFALLGIDTIPSPAGFLSFQSGAIPKILVDVFPNPTCKDVSTITIRDLRQLRVADFISNADSLFISTRVVNEFWTSVYYLLRGWLASGVEPIQQVRNLPCPS</sequence>
<evidence type="ECO:0000256" key="1">
    <source>
        <dbReference type="SAM" id="Phobius"/>
    </source>
</evidence>
<evidence type="ECO:0000259" key="2">
    <source>
        <dbReference type="Pfam" id="PF02698"/>
    </source>
</evidence>
<comment type="caution">
    <text evidence="3">The sequence shown here is derived from an EMBL/GenBank/DDBJ whole genome shotgun (WGS) entry which is preliminary data.</text>
</comment>
<feature type="domain" description="DUF218" evidence="2">
    <location>
        <begin position="145"/>
        <end position="321"/>
    </location>
</feature>
<dbReference type="EMBL" id="BLAY01000025">
    <property type="protein sequence ID" value="GET37274.1"/>
    <property type="molecule type" value="Genomic_DNA"/>
</dbReference>
<feature type="transmembrane region" description="Helical" evidence="1">
    <location>
        <begin position="66"/>
        <end position="89"/>
    </location>
</feature>
<dbReference type="PANTHER" id="PTHR30336:SF4">
    <property type="entry name" value="ENVELOPE BIOGENESIS FACTOR ELYC"/>
    <property type="match status" value="1"/>
</dbReference>
<evidence type="ECO:0000313" key="4">
    <source>
        <dbReference type="Proteomes" id="UP001050975"/>
    </source>
</evidence>
<gene>
    <name evidence="3" type="ORF">MiSe_20270</name>
</gene>
<name>A0AAV3XA58_9CYAN</name>
<dbReference type="Pfam" id="PF02698">
    <property type="entry name" value="DUF218"/>
    <property type="match status" value="1"/>
</dbReference>
<organism evidence="3 4">
    <name type="scientific">Microseira wollei NIES-4236</name>
    <dbReference type="NCBI Taxonomy" id="2530354"/>
    <lineage>
        <taxon>Bacteria</taxon>
        <taxon>Bacillati</taxon>
        <taxon>Cyanobacteriota</taxon>
        <taxon>Cyanophyceae</taxon>
        <taxon>Oscillatoriophycideae</taxon>
        <taxon>Aerosakkonematales</taxon>
        <taxon>Aerosakkonemataceae</taxon>
        <taxon>Microseira</taxon>
    </lineage>
</organism>
<dbReference type="InterPro" id="IPR051599">
    <property type="entry name" value="Cell_Envelope_Assoc"/>
</dbReference>
<dbReference type="CDD" id="cd06259">
    <property type="entry name" value="YdcF-like"/>
    <property type="match status" value="1"/>
</dbReference>